<accession>D1P790</accession>
<reference evidence="1" key="1">
    <citation type="submission" date="2009-12" db="EMBL/GenBank/DDBJ databases">
        <authorList>
            <person name="Weinstock G."/>
            <person name="Sodergren E."/>
            <person name="Clifton S."/>
            <person name="Fulton L."/>
            <person name="Fulton B."/>
            <person name="Courtney L."/>
            <person name="Fronick C."/>
            <person name="Harrison M."/>
            <person name="Strong C."/>
            <person name="Farmer C."/>
            <person name="Delahaunty K."/>
            <person name="Markovic C."/>
            <person name="Hall O."/>
            <person name="Minx P."/>
            <person name="Tomlinson C."/>
            <person name="Mitreva M."/>
            <person name="Nelson J."/>
            <person name="Hou S."/>
            <person name="Wollam A."/>
            <person name="Pepin K.H."/>
            <person name="Johnson M."/>
            <person name="Bhonagiri V."/>
            <person name="Nash W.E."/>
            <person name="Warren W."/>
            <person name="Chinwalla A."/>
            <person name="Mardis E.R."/>
            <person name="Wilson R.K."/>
        </authorList>
    </citation>
    <scope>NUCLEOTIDE SEQUENCE [LARGE SCALE GENOMIC DNA]</scope>
    <source>
        <strain evidence="1">DSM 4541</strain>
    </source>
</reference>
<comment type="caution">
    <text evidence="1">The sequence shown here is derived from an EMBL/GenBank/DDBJ whole genome shotgun (WGS) entry which is preliminary data.</text>
</comment>
<sequence>MYRLSNKTRYKFNMHYKKKPLLFILIKNRVIKMNIHQNGD</sequence>
<gene>
    <name evidence="1" type="ORF">PROVRUST_08111</name>
</gene>
<dbReference type="HOGENOM" id="CLU_3294975_0_0_6"/>
<dbReference type="Proteomes" id="UP000005512">
    <property type="component" value="Unassembled WGS sequence"/>
</dbReference>
<name>D1P790_9GAMM</name>
<evidence type="ECO:0000313" key="1">
    <source>
        <dbReference type="EMBL" id="EFB70630.1"/>
    </source>
</evidence>
<organism evidence="1 2">
    <name type="scientific">Providencia rustigianii DSM 4541</name>
    <dbReference type="NCBI Taxonomy" id="500637"/>
    <lineage>
        <taxon>Bacteria</taxon>
        <taxon>Pseudomonadati</taxon>
        <taxon>Pseudomonadota</taxon>
        <taxon>Gammaproteobacteria</taxon>
        <taxon>Enterobacterales</taxon>
        <taxon>Morganellaceae</taxon>
        <taxon>Providencia</taxon>
    </lineage>
</organism>
<protein>
    <submittedName>
        <fullName evidence="1">Uncharacterized protein</fullName>
    </submittedName>
</protein>
<proteinExistence type="predicted"/>
<dbReference type="EMBL" id="ABXV02000051">
    <property type="protein sequence ID" value="EFB70630.1"/>
    <property type="molecule type" value="Genomic_DNA"/>
</dbReference>
<evidence type="ECO:0000313" key="2">
    <source>
        <dbReference type="Proteomes" id="UP000005512"/>
    </source>
</evidence>
<dbReference type="AlphaFoldDB" id="D1P790"/>
<keyword evidence="2" id="KW-1185">Reference proteome</keyword>